<dbReference type="Pfam" id="PF00255">
    <property type="entry name" value="GSHPx"/>
    <property type="match status" value="1"/>
</dbReference>
<evidence type="ECO:0000313" key="7">
    <source>
        <dbReference type="Proteomes" id="UP000193200"/>
    </source>
</evidence>
<dbReference type="InterPro" id="IPR000889">
    <property type="entry name" value="Glutathione_peroxidase"/>
</dbReference>
<name>A0A1Y5S2G5_9PROT</name>
<dbReference type="PANTHER" id="PTHR11592">
    <property type="entry name" value="GLUTATHIONE PEROXIDASE"/>
    <property type="match status" value="1"/>
</dbReference>
<dbReference type="FunCoup" id="A0A1Y5S2G5">
    <property type="interactions" value="163"/>
</dbReference>
<proteinExistence type="inferred from homology"/>
<dbReference type="PANTHER" id="PTHR11592:SF78">
    <property type="entry name" value="GLUTATHIONE PEROXIDASE"/>
    <property type="match status" value="1"/>
</dbReference>
<keyword evidence="3 5" id="KW-0560">Oxidoreductase</keyword>
<comment type="similarity">
    <text evidence="1 5">Belongs to the glutathione peroxidase family.</text>
</comment>
<dbReference type="Gene3D" id="3.40.30.10">
    <property type="entry name" value="Glutaredoxin"/>
    <property type="match status" value="1"/>
</dbReference>
<dbReference type="PIRSF" id="PIRSF000303">
    <property type="entry name" value="Glutathion_perox"/>
    <property type="match status" value="1"/>
</dbReference>
<dbReference type="PRINTS" id="PR01011">
    <property type="entry name" value="GLUTPROXDASE"/>
</dbReference>
<evidence type="ECO:0000256" key="1">
    <source>
        <dbReference type="ARBA" id="ARBA00006926"/>
    </source>
</evidence>
<gene>
    <name evidence="6" type="primary">gpx1</name>
    <name evidence="6" type="ORF">OCH7691_00933</name>
</gene>
<evidence type="ECO:0000256" key="5">
    <source>
        <dbReference type="RuleBase" id="RU000499"/>
    </source>
</evidence>
<evidence type="ECO:0000256" key="4">
    <source>
        <dbReference type="PIRSR" id="PIRSR000303-1"/>
    </source>
</evidence>
<dbReference type="RefSeq" id="WP_085883503.1">
    <property type="nucleotide sequence ID" value="NZ_FWFR01000001.1"/>
</dbReference>
<dbReference type="AlphaFoldDB" id="A0A1Y5S2G5"/>
<dbReference type="CDD" id="cd00340">
    <property type="entry name" value="GSH_Peroxidase"/>
    <property type="match status" value="1"/>
</dbReference>
<sequence length="188" mass="20302">MRDWHKAALSAVFLAILFAPWPGARGETMNGAHAYHFSAIDGGELPLGQFAGKVMLIVNTASFCGYTPQYRALQALYDRFRDRGLVVIGVPSNDFGGQEPGDAGTIKTFCETTYGIDFPLAGKSRVRGGEAHPFYRWAAAELGGEAAPRWNFHKYLVAPDGSLVRAFATAVEPDDPSLVRAIEALLPG</sequence>
<reference evidence="6 7" key="1">
    <citation type="submission" date="2017-03" db="EMBL/GenBank/DDBJ databases">
        <authorList>
            <person name="Afonso C.L."/>
            <person name="Miller P.J."/>
            <person name="Scott M.A."/>
            <person name="Spackman E."/>
            <person name="Goraichik I."/>
            <person name="Dimitrov K.M."/>
            <person name="Suarez D.L."/>
            <person name="Swayne D.E."/>
        </authorList>
    </citation>
    <scope>NUCLEOTIDE SEQUENCE [LARGE SCALE GENOMIC DNA]</scope>
    <source>
        <strain evidence="6 7">CECT 7691</strain>
    </source>
</reference>
<dbReference type="InterPro" id="IPR036249">
    <property type="entry name" value="Thioredoxin-like_sf"/>
</dbReference>
<organism evidence="6 7">
    <name type="scientific">Oceanibacterium hippocampi</name>
    <dbReference type="NCBI Taxonomy" id="745714"/>
    <lineage>
        <taxon>Bacteria</taxon>
        <taxon>Pseudomonadati</taxon>
        <taxon>Pseudomonadota</taxon>
        <taxon>Alphaproteobacteria</taxon>
        <taxon>Sneathiellales</taxon>
        <taxon>Sneathiellaceae</taxon>
        <taxon>Oceanibacterium</taxon>
    </lineage>
</organism>
<dbReference type="GO" id="GO:0004601">
    <property type="term" value="F:peroxidase activity"/>
    <property type="evidence" value="ECO:0007669"/>
    <property type="project" value="UniProtKB-KW"/>
</dbReference>
<evidence type="ECO:0000313" key="6">
    <source>
        <dbReference type="EMBL" id="SLN28126.1"/>
    </source>
</evidence>
<keyword evidence="7" id="KW-1185">Reference proteome</keyword>
<evidence type="ECO:0000256" key="3">
    <source>
        <dbReference type="ARBA" id="ARBA00023002"/>
    </source>
</evidence>
<dbReference type="PROSITE" id="PS00460">
    <property type="entry name" value="GLUTATHIONE_PEROXID_1"/>
    <property type="match status" value="1"/>
</dbReference>
<dbReference type="EMBL" id="FWFR01000001">
    <property type="protein sequence ID" value="SLN28126.1"/>
    <property type="molecule type" value="Genomic_DNA"/>
</dbReference>
<dbReference type="InterPro" id="IPR029759">
    <property type="entry name" value="GPX_AS"/>
</dbReference>
<dbReference type="Proteomes" id="UP000193200">
    <property type="component" value="Unassembled WGS sequence"/>
</dbReference>
<dbReference type="InParanoid" id="A0A1Y5S2G5"/>
<keyword evidence="2 5" id="KW-0575">Peroxidase</keyword>
<accession>A0A1Y5S2G5</accession>
<dbReference type="GO" id="GO:0034599">
    <property type="term" value="P:cellular response to oxidative stress"/>
    <property type="evidence" value="ECO:0007669"/>
    <property type="project" value="TreeGrafter"/>
</dbReference>
<dbReference type="SUPFAM" id="SSF52833">
    <property type="entry name" value="Thioredoxin-like"/>
    <property type="match status" value="1"/>
</dbReference>
<feature type="active site" evidence="4">
    <location>
        <position position="64"/>
    </location>
</feature>
<dbReference type="PROSITE" id="PS51355">
    <property type="entry name" value="GLUTATHIONE_PEROXID_3"/>
    <property type="match status" value="1"/>
</dbReference>
<protein>
    <recommendedName>
        <fullName evidence="5">Glutathione peroxidase</fullName>
    </recommendedName>
</protein>
<evidence type="ECO:0000256" key="2">
    <source>
        <dbReference type="ARBA" id="ARBA00022559"/>
    </source>
</evidence>